<dbReference type="EMBL" id="JACEGC010000187">
    <property type="protein sequence ID" value="MBC1197888.1"/>
    <property type="molecule type" value="Genomic_DNA"/>
</dbReference>
<sequence>MQPLLLHSFDDGERTTKHGIFGGLAFSCRVRSLMQPLLLHSFDDGERTTKHGIFGGLRCWGFGKEDLD</sequence>
<name>A0A841V6P1_MICAE</name>
<protein>
    <submittedName>
        <fullName evidence="1">Uncharacterized protein</fullName>
    </submittedName>
</protein>
<evidence type="ECO:0000313" key="1">
    <source>
        <dbReference type="EMBL" id="MBC1197888.1"/>
    </source>
</evidence>
<proteinExistence type="predicted"/>
<organism evidence="1 2">
    <name type="scientific">Microcystis aeruginosa BLCC-F158</name>
    <dbReference type="NCBI Taxonomy" id="2755316"/>
    <lineage>
        <taxon>Bacteria</taxon>
        <taxon>Bacillati</taxon>
        <taxon>Cyanobacteriota</taxon>
        <taxon>Cyanophyceae</taxon>
        <taxon>Oscillatoriophycideae</taxon>
        <taxon>Chroococcales</taxon>
        <taxon>Microcystaceae</taxon>
        <taxon>Microcystis</taxon>
    </lineage>
</organism>
<comment type="caution">
    <text evidence="1">The sequence shown here is derived from an EMBL/GenBank/DDBJ whole genome shotgun (WGS) entry which is preliminary data.</text>
</comment>
<dbReference type="Proteomes" id="UP000525432">
    <property type="component" value="Unassembled WGS sequence"/>
</dbReference>
<accession>A0A841V6P1</accession>
<evidence type="ECO:0000313" key="2">
    <source>
        <dbReference type="Proteomes" id="UP000525432"/>
    </source>
</evidence>
<reference evidence="1 2" key="1">
    <citation type="submission" date="2020-07" db="EMBL/GenBank/DDBJ databases">
        <title>Genomes of two Microcystis aeruginosa (Cyanobacteria) strains from Florida (USA) with disparate toxicogenic potential.</title>
        <authorList>
            <person name="Lefler F.W."/>
            <person name="Barbosa M."/>
            <person name="Berthold D.E."/>
            <person name="Laughinghouse H.D. IV."/>
        </authorList>
    </citation>
    <scope>NUCLEOTIDE SEQUENCE [LARGE SCALE GENOMIC DNA]</scope>
    <source>
        <strain evidence="1 2">BLCCF158</strain>
    </source>
</reference>
<gene>
    <name evidence="1" type="ORF">H0901_22205</name>
</gene>
<dbReference type="RefSeq" id="WP_185241290.1">
    <property type="nucleotide sequence ID" value="NZ_JACEGC010000187.1"/>
</dbReference>
<dbReference type="AlphaFoldDB" id="A0A841V6P1"/>